<comment type="caution">
    <text evidence="12">The sequence shown here is derived from an EMBL/GenBank/DDBJ whole genome shotgun (WGS) entry which is preliminary data.</text>
</comment>
<keyword evidence="5 9" id="KW-0808">Transferase</keyword>
<dbReference type="NCBIfam" id="TIGR00858">
    <property type="entry name" value="bioF"/>
    <property type="match status" value="1"/>
</dbReference>
<feature type="binding site" evidence="9">
    <location>
        <position position="135"/>
    </location>
    <ligand>
        <name>substrate</name>
    </ligand>
</feature>
<keyword evidence="7 9" id="KW-0663">Pyridoxal phosphate</keyword>
<reference evidence="12 13" key="1">
    <citation type="submission" date="2017-05" db="EMBL/GenBank/DDBJ databases">
        <title>High clonality and local adaptation shapes Vibrionaceae linages within an endangered oasis.</title>
        <authorList>
            <person name="Vazquez-Rosas-Landa M."/>
        </authorList>
    </citation>
    <scope>NUCLEOTIDE SEQUENCE [LARGE SCALE GENOMIC DNA]</scope>
    <source>
        <strain evidence="12 13">P46_P4S1P180</strain>
    </source>
</reference>
<dbReference type="EC" id="2.3.1.47" evidence="9"/>
<dbReference type="GO" id="GO:0030170">
    <property type="term" value="F:pyridoxal phosphate binding"/>
    <property type="evidence" value="ECO:0007669"/>
    <property type="project" value="UniProtKB-UniRule"/>
</dbReference>
<dbReference type="Proteomes" id="UP000465712">
    <property type="component" value="Unassembled WGS sequence"/>
</dbReference>
<dbReference type="InterPro" id="IPR050087">
    <property type="entry name" value="AON_synthase_class-II"/>
</dbReference>
<dbReference type="RefSeq" id="WP_161445050.1">
    <property type="nucleotide sequence ID" value="NZ_WXWW01000171.1"/>
</dbReference>
<feature type="binding site" evidence="9">
    <location>
        <position position="22"/>
    </location>
    <ligand>
        <name>substrate</name>
    </ligand>
</feature>
<evidence type="ECO:0000313" key="12">
    <source>
        <dbReference type="EMBL" id="NAW65849.1"/>
    </source>
</evidence>
<dbReference type="EMBL" id="WXWW01000171">
    <property type="protein sequence ID" value="NAW65849.1"/>
    <property type="molecule type" value="Genomic_DNA"/>
</dbReference>
<evidence type="ECO:0000256" key="1">
    <source>
        <dbReference type="ARBA" id="ARBA00001933"/>
    </source>
</evidence>
<evidence type="ECO:0000256" key="10">
    <source>
        <dbReference type="PIRSR" id="PIRSR604723-51"/>
    </source>
</evidence>
<comment type="subunit">
    <text evidence="4 9">Homodimer.</text>
</comment>
<name>A0A7X4WBU9_9GAMM</name>
<evidence type="ECO:0000256" key="5">
    <source>
        <dbReference type="ARBA" id="ARBA00022679"/>
    </source>
</evidence>
<dbReference type="InterPro" id="IPR015424">
    <property type="entry name" value="PyrdxlP-dep_Trfase"/>
</dbReference>
<keyword evidence="6 9" id="KW-0093">Biotin biosynthesis</keyword>
<evidence type="ECO:0000256" key="3">
    <source>
        <dbReference type="ARBA" id="ARBA00010008"/>
    </source>
</evidence>
<dbReference type="HAMAP" id="MF_01693">
    <property type="entry name" value="BioF_aminotrans_2"/>
    <property type="match status" value="1"/>
</dbReference>
<dbReference type="InterPro" id="IPR004723">
    <property type="entry name" value="AONS_Archaea/Proteobacteria"/>
</dbReference>
<sequence length="399" mass="42478">MPLFNSRISQSLSQRQTQGLYRQRKSLNRQPSCVQFAGIQQTHINFSSNDYLGLAQCPELVAAWQQGLSVYGAGSGGSPLVTGHHTPHAELEHRLADWLGYDRALLFSTGFSANQAVLFALLGKSDRLIQDKLNHASLMEAGLLSPATMRRFAHNDLNALDALLNAGSDDCAATLVVTEGVFSMDGDQAPLAAISALCRETDSWLMVDDAHGCGVLGEGGRGSAAQAGITPEISIVTFGKAFGMQGAAVLCSDEVAEYLIQFARHYIYSTAMPPAQAHALCTACDLVQSGDWRREKLAVLGHILADELLPEVGLVATETPIKPVLLGSSELAINLSAALAEKGIWVSAIRPPTVPVNQARLRITLSASHTEQQVKALATSLNASFEEVQDAGNQSDSGC</sequence>
<dbReference type="SUPFAM" id="SSF53383">
    <property type="entry name" value="PLP-dependent transferases"/>
    <property type="match status" value="1"/>
</dbReference>
<dbReference type="AlphaFoldDB" id="A0A7X4WBU9"/>
<evidence type="ECO:0000259" key="11">
    <source>
        <dbReference type="Pfam" id="PF00155"/>
    </source>
</evidence>
<feature type="binding site" evidence="9">
    <location>
        <begin position="110"/>
        <end position="111"/>
    </location>
    <ligand>
        <name>pyridoxal 5'-phosphate</name>
        <dbReference type="ChEBI" id="CHEBI:597326"/>
    </ligand>
</feature>
<organism evidence="12 13">
    <name type="scientific">Photobacterium halotolerans</name>
    <dbReference type="NCBI Taxonomy" id="265726"/>
    <lineage>
        <taxon>Bacteria</taxon>
        <taxon>Pseudomonadati</taxon>
        <taxon>Pseudomonadota</taxon>
        <taxon>Gammaproteobacteria</taxon>
        <taxon>Vibrionales</taxon>
        <taxon>Vibrionaceae</taxon>
        <taxon>Photobacterium</taxon>
    </lineage>
</organism>
<keyword evidence="12" id="KW-0012">Acyltransferase</keyword>
<protein>
    <recommendedName>
        <fullName evidence="9">8-amino-7-oxononanoate synthase</fullName>
        <shortName evidence="9">AONS</shortName>
        <ecNumber evidence="9">2.3.1.47</ecNumber>
    </recommendedName>
    <alternativeName>
        <fullName evidence="9">7-keto-8-amino-pelargonic acid synthase</fullName>
        <shortName evidence="9">7-KAP synthase</shortName>
        <shortName evidence="9">KAPA synthase</shortName>
    </alternativeName>
    <alternativeName>
        <fullName evidence="9">8-amino-7-ketopelargonate synthase</fullName>
    </alternativeName>
</protein>
<dbReference type="PROSITE" id="PS00599">
    <property type="entry name" value="AA_TRANSFER_CLASS_2"/>
    <property type="match status" value="1"/>
</dbReference>
<dbReference type="InterPro" id="IPR015422">
    <property type="entry name" value="PyrdxlP-dep_Trfase_small"/>
</dbReference>
<dbReference type="GO" id="GO:0009102">
    <property type="term" value="P:biotin biosynthetic process"/>
    <property type="evidence" value="ECO:0007669"/>
    <property type="project" value="UniProtKB-UniRule"/>
</dbReference>
<evidence type="ECO:0000256" key="8">
    <source>
        <dbReference type="ARBA" id="ARBA00047715"/>
    </source>
</evidence>
<comment type="similarity">
    <text evidence="3 9">Belongs to the class-II pyridoxal-phosphate-dependent aminotransferase family. BioF subfamily.</text>
</comment>
<evidence type="ECO:0000313" key="13">
    <source>
        <dbReference type="Proteomes" id="UP000465712"/>
    </source>
</evidence>
<comment type="cofactor">
    <cofactor evidence="1 9 10">
        <name>pyridoxal 5'-phosphate</name>
        <dbReference type="ChEBI" id="CHEBI:597326"/>
    </cofactor>
</comment>
<feature type="domain" description="Aminotransferase class I/classII large" evidence="11">
    <location>
        <begin position="43"/>
        <end position="381"/>
    </location>
</feature>
<evidence type="ECO:0000256" key="6">
    <source>
        <dbReference type="ARBA" id="ARBA00022756"/>
    </source>
</evidence>
<dbReference type="GO" id="GO:0008710">
    <property type="term" value="F:8-amino-7-oxononanoate synthase activity"/>
    <property type="evidence" value="ECO:0007669"/>
    <property type="project" value="UniProtKB-UniRule"/>
</dbReference>
<feature type="binding site" evidence="9">
    <location>
        <position position="353"/>
    </location>
    <ligand>
        <name>substrate</name>
    </ligand>
</feature>
<feature type="binding site" evidence="9">
    <location>
        <position position="237"/>
    </location>
    <ligand>
        <name>pyridoxal 5'-phosphate</name>
        <dbReference type="ChEBI" id="CHEBI:597326"/>
    </ligand>
</feature>
<dbReference type="InterPro" id="IPR001917">
    <property type="entry name" value="Aminotrans_II_pyridoxalP_BS"/>
</dbReference>
<dbReference type="InterPro" id="IPR004839">
    <property type="entry name" value="Aminotransferase_I/II_large"/>
</dbReference>
<dbReference type="Gene3D" id="3.90.1150.10">
    <property type="entry name" value="Aspartate Aminotransferase, domain 1"/>
    <property type="match status" value="1"/>
</dbReference>
<dbReference type="CDD" id="cd06454">
    <property type="entry name" value="KBL_like"/>
    <property type="match status" value="1"/>
</dbReference>
<feature type="binding site" evidence="9">
    <location>
        <position position="211"/>
    </location>
    <ligand>
        <name>pyridoxal 5'-phosphate</name>
        <dbReference type="ChEBI" id="CHEBI:597326"/>
    </ligand>
</feature>
<proteinExistence type="inferred from homology"/>
<evidence type="ECO:0000256" key="7">
    <source>
        <dbReference type="ARBA" id="ARBA00022898"/>
    </source>
</evidence>
<dbReference type="Pfam" id="PF00155">
    <property type="entry name" value="Aminotran_1_2"/>
    <property type="match status" value="1"/>
</dbReference>
<dbReference type="PANTHER" id="PTHR13693:SF100">
    <property type="entry name" value="8-AMINO-7-OXONONANOATE SYNTHASE"/>
    <property type="match status" value="1"/>
</dbReference>
<accession>A0A7X4WBU9</accession>
<dbReference type="InterPro" id="IPR022834">
    <property type="entry name" value="AONS_Proteobacteria"/>
</dbReference>
<gene>
    <name evidence="9 12" type="primary">bioF</name>
    <name evidence="12" type="ORF">CAG72_11545</name>
</gene>
<evidence type="ECO:0000256" key="9">
    <source>
        <dbReference type="HAMAP-Rule" id="MF_01693"/>
    </source>
</evidence>
<dbReference type="Gene3D" id="3.40.640.10">
    <property type="entry name" value="Type I PLP-dependent aspartate aminotransferase-like (Major domain)"/>
    <property type="match status" value="1"/>
</dbReference>
<evidence type="ECO:0000256" key="4">
    <source>
        <dbReference type="ARBA" id="ARBA00011738"/>
    </source>
</evidence>
<comment type="catalytic activity">
    <reaction evidence="8 9">
        <text>6-carboxyhexanoyl-[ACP] + L-alanine + H(+) = (8S)-8-amino-7-oxononanoate + holo-[ACP] + CO2</text>
        <dbReference type="Rhea" id="RHEA:42288"/>
        <dbReference type="Rhea" id="RHEA-COMP:9685"/>
        <dbReference type="Rhea" id="RHEA-COMP:9955"/>
        <dbReference type="ChEBI" id="CHEBI:15378"/>
        <dbReference type="ChEBI" id="CHEBI:16526"/>
        <dbReference type="ChEBI" id="CHEBI:57972"/>
        <dbReference type="ChEBI" id="CHEBI:64479"/>
        <dbReference type="ChEBI" id="CHEBI:78846"/>
        <dbReference type="ChEBI" id="CHEBI:149468"/>
        <dbReference type="EC" id="2.3.1.47"/>
    </reaction>
</comment>
<feature type="binding site" evidence="9">
    <location>
        <position position="183"/>
    </location>
    <ligand>
        <name>pyridoxal 5'-phosphate</name>
        <dbReference type="ChEBI" id="CHEBI:597326"/>
    </ligand>
</feature>
<dbReference type="UniPathway" id="UPA00078"/>
<dbReference type="InterPro" id="IPR015421">
    <property type="entry name" value="PyrdxlP-dep_Trfase_major"/>
</dbReference>
<evidence type="ECO:0000256" key="2">
    <source>
        <dbReference type="ARBA" id="ARBA00004746"/>
    </source>
</evidence>
<comment type="pathway">
    <text evidence="2 9">Cofactor biosynthesis; biotin biosynthesis.</text>
</comment>
<dbReference type="PANTHER" id="PTHR13693">
    <property type="entry name" value="CLASS II AMINOTRANSFERASE/8-AMINO-7-OXONONANOATE SYNTHASE"/>
    <property type="match status" value="1"/>
</dbReference>
<feature type="modified residue" description="N6-(pyridoxal phosphate)lysine" evidence="9 10">
    <location>
        <position position="240"/>
    </location>
</feature>
<comment type="function">
    <text evidence="9">Catalyzes the decarboxylative condensation of pimeloyl-[acyl-carrier protein] and L-alanine to produce 8-amino-7-oxononanoate (AON), [acyl-carrier protein], and carbon dioxide.</text>
</comment>